<keyword evidence="1" id="KW-1133">Transmembrane helix</keyword>
<comment type="caution">
    <text evidence="2">The sequence shown here is derived from an EMBL/GenBank/DDBJ whole genome shotgun (WGS) entry which is preliminary data.</text>
</comment>
<reference evidence="2 3" key="1">
    <citation type="submission" date="2017-07" db="EMBL/GenBank/DDBJ databases">
        <title>Genome sequence of the Sordaria macrospora wild type strain R19027.</title>
        <authorList>
            <person name="Nowrousian M."/>
            <person name="Teichert I."/>
            <person name="Kueck U."/>
        </authorList>
    </citation>
    <scope>NUCLEOTIDE SEQUENCE [LARGE SCALE GENOMIC DNA]</scope>
    <source>
        <strain evidence="2 3">R19027</strain>
        <tissue evidence="2">Mycelium</tissue>
    </source>
</reference>
<protein>
    <submittedName>
        <fullName evidence="2">Uncharacterized protein</fullName>
    </submittedName>
</protein>
<dbReference type="AlphaFoldDB" id="A0A8S8ZRT1"/>
<evidence type="ECO:0000313" key="2">
    <source>
        <dbReference type="EMBL" id="KAA8632138.1"/>
    </source>
</evidence>
<organism evidence="2 3">
    <name type="scientific">Sordaria macrospora</name>
    <dbReference type="NCBI Taxonomy" id="5147"/>
    <lineage>
        <taxon>Eukaryota</taxon>
        <taxon>Fungi</taxon>
        <taxon>Dikarya</taxon>
        <taxon>Ascomycota</taxon>
        <taxon>Pezizomycotina</taxon>
        <taxon>Sordariomycetes</taxon>
        <taxon>Sordariomycetidae</taxon>
        <taxon>Sordariales</taxon>
        <taxon>Sordariaceae</taxon>
        <taxon>Sordaria</taxon>
    </lineage>
</organism>
<keyword evidence="1" id="KW-0812">Transmembrane</keyword>
<feature type="transmembrane region" description="Helical" evidence="1">
    <location>
        <begin position="431"/>
        <end position="457"/>
    </location>
</feature>
<sequence length="461" mass="53017">MPRMALLPSFNSPPYQAPASFRLRPVKFLGSASTTGNHSPGQIDSGKLQQLLHRDAVNYDTYVKWYASFLDQKIGSLPHRFIPLTLPRGSLSVVEHVFNCLSSIVPLIKDEPSVCLGQMLEKLRDEHLVDDIADDHGIQFVFICFGLLTFLYSPKLDPAQGKLEIEDEERIPPRHTLVILEVEEYRNLPMTNIVRDFSCFGRRGLAPMSSVREDDRPGTYSGSLPMAGRTSLFSLNVNYYTLSKLSKIEIEWTDIASKHLELDARYMVLYLFRHPSFCVLMCPFNSNTPPGCYIDLFFNNCLRGRDDEPNITASDFYREILGSYRVLFSQDKNSWKAYQSSRRKEWSRGSGLQICPDDLLDGLCGKNWRDQPIYDLVGLEPAKSTYYHIEDEFPLLGRRLLELQEFVMSESPVGWKGLWWDRRDTGRYWTFWGFVWISFITLVLGLLQIALAILQVWSGFK</sequence>
<evidence type="ECO:0000256" key="1">
    <source>
        <dbReference type="SAM" id="Phobius"/>
    </source>
</evidence>
<dbReference type="OMA" id="CHFERER"/>
<evidence type="ECO:0000313" key="3">
    <source>
        <dbReference type="Proteomes" id="UP000433876"/>
    </source>
</evidence>
<keyword evidence="1" id="KW-0472">Membrane</keyword>
<gene>
    <name evidence="2" type="ORF">SMACR_07007</name>
</gene>
<name>A0A8S8ZRT1_SORMA</name>
<dbReference type="VEuPathDB" id="FungiDB:SMAC_07007"/>
<proteinExistence type="predicted"/>
<dbReference type="Proteomes" id="UP000433876">
    <property type="component" value="Unassembled WGS sequence"/>
</dbReference>
<accession>A0A8S8ZRT1</accession>
<dbReference type="EMBL" id="NMPR01000061">
    <property type="protein sequence ID" value="KAA8632138.1"/>
    <property type="molecule type" value="Genomic_DNA"/>
</dbReference>